<comment type="caution">
    <text evidence="2">The sequence shown here is derived from an EMBL/GenBank/DDBJ whole genome shotgun (WGS) entry which is preliminary data.</text>
</comment>
<evidence type="ECO:0000313" key="3">
    <source>
        <dbReference type="Proteomes" id="UP000217465"/>
    </source>
</evidence>
<dbReference type="Proteomes" id="UP001180515">
    <property type="component" value="Unassembled WGS sequence"/>
</dbReference>
<dbReference type="RefSeq" id="WP_041828595.1">
    <property type="nucleotide sequence ID" value="NZ_BAWT01000026.1"/>
</dbReference>
<dbReference type="Proteomes" id="UP000217465">
    <property type="component" value="Unassembled WGS sequence"/>
</dbReference>
<reference evidence="1" key="2">
    <citation type="submission" date="2023-03" db="EMBL/GenBank/DDBJ databases">
        <authorList>
            <person name="Shen W."/>
            <person name="Cai J."/>
        </authorList>
    </citation>
    <scope>NUCLEOTIDE SEQUENCE</scope>
    <source>
        <strain evidence="1">P82-2</strain>
    </source>
</reference>
<evidence type="ECO:0000313" key="2">
    <source>
        <dbReference type="EMBL" id="PCH10591.1"/>
    </source>
</evidence>
<dbReference type="AlphaFoldDB" id="A0A0E2UTT4"/>
<reference evidence="2 3" key="1">
    <citation type="submission" date="2016-06" db="EMBL/GenBank/DDBJ databases">
        <authorList>
            <person name="Haines A.N."/>
            <person name="Council K.R."/>
        </authorList>
    </citation>
    <scope>NUCLEOTIDE SEQUENCE [LARGE SCALE GENOMIC DNA]</scope>
    <source>
        <strain evidence="2 3">SP158-29</strain>
    </source>
</reference>
<organism evidence="2 3">
    <name type="scientific">Streptococcus parauberis</name>
    <dbReference type="NCBI Taxonomy" id="1348"/>
    <lineage>
        <taxon>Bacteria</taxon>
        <taxon>Bacillati</taxon>
        <taxon>Bacillota</taxon>
        <taxon>Bacilli</taxon>
        <taxon>Lactobacillales</taxon>
        <taxon>Streptococcaceae</taxon>
        <taxon>Streptococcus</taxon>
    </lineage>
</organism>
<sequence>MTNNTSNELDNRLRAFINAPDNFLDGVGLVNALHHFPVWATKEPYAIEVDDQIVTPVFTDEEDMALFKADQESAQSHYWLERSAIAVLEEVIKSGVSGLVFNLKKSGDSSNSTIFKSSDLIRFMNDYTAILNAIMGDENQAADTMDKFYLVPAFVLPREDNLYDRLFPTMATPDGKSYIPAFSNLESFAKWYNHEKFGGAFRESHGVILTWKIEDIYQPRNGENEIDQTVGVAINPFDDQQILLNWTDIEK</sequence>
<dbReference type="EMBL" id="JARQAG010000005">
    <property type="protein sequence ID" value="MDT2731613.1"/>
    <property type="molecule type" value="Genomic_DNA"/>
</dbReference>
<accession>A0A0E2UTT4</accession>
<proteinExistence type="predicted"/>
<dbReference type="EMBL" id="NSGR01000010">
    <property type="protein sequence ID" value="PCH10591.1"/>
    <property type="molecule type" value="Genomic_DNA"/>
</dbReference>
<name>A0A0E2UTT4_9STRE</name>
<gene>
    <name evidence="2" type="ORF">A9Y57_01880</name>
    <name evidence="1" type="ORF">P7G31_05060</name>
</gene>
<protein>
    <submittedName>
        <fullName evidence="1">SseB family protein</fullName>
    </submittedName>
</protein>
<evidence type="ECO:0000313" key="1">
    <source>
        <dbReference type="EMBL" id="MDT2731613.1"/>
    </source>
</evidence>